<name>A0A8X7CBU5_9ARAC</name>
<comment type="caution">
    <text evidence="3">The sequence shown here is derived from an EMBL/GenBank/DDBJ whole genome shotgun (WGS) entry which is preliminary data.</text>
</comment>
<organism evidence="3 4">
    <name type="scientific">Trichonephila inaurata madagascariensis</name>
    <dbReference type="NCBI Taxonomy" id="2747483"/>
    <lineage>
        <taxon>Eukaryota</taxon>
        <taxon>Metazoa</taxon>
        <taxon>Ecdysozoa</taxon>
        <taxon>Arthropoda</taxon>
        <taxon>Chelicerata</taxon>
        <taxon>Arachnida</taxon>
        <taxon>Araneae</taxon>
        <taxon>Araneomorphae</taxon>
        <taxon>Entelegynae</taxon>
        <taxon>Araneoidea</taxon>
        <taxon>Nephilidae</taxon>
        <taxon>Trichonephila</taxon>
        <taxon>Trichonephila inaurata</taxon>
    </lineage>
</organism>
<dbReference type="EMBL" id="BMAV01013363">
    <property type="protein sequence ID" value="GFY60993.1"/>
    <property type="molecule type" value="Genomic_DNA"/>
</dbReference>
<dbReference type="AlphaFoldDB" id="A0A8X7CBU5"/>
<protein>
    <submittedName>
        <fullName evidence="3">Uncharacterized protein</fullName>
    </submittedName>
</protein>
<reference evidence="3" key="1">
    <citation type="submission" date="2020-08" db="EMBL/GenBank/DDBJ databases">
        <title>Multicomponent nature underlies the extraordinary mechanical properties of spider dragline silk.</title>
        <authorList>
            <person name="Kono N."/>
            <person name="Nakamura H."/>
            <person name="Mori M."/>
            <person name="Yoshida Y."/>
            <person name="Ohtoshi R."/>
            <person name="Malay A.D."/>
            <person name="Moran D.A.P."/>
            <person name="Tomita M."/>
            <person name="Numata K."/>
            <person name="Arakawa K."/>
        </authorList>
    </citation>
    <scope>NUCLEOTIDE SEQUENCE</scope>
</reference>
<proteinExistence type="predicted"/>
<evidence type="ECO:0000256" key="2">
    <source>
        <dbReference type="SAM" id="Phobius"/>
    </source>
</evidence>
<feature type="region of interest" description="Disordered" evidence="1">
    <location>
        <begin position="1"/>
        <end position="33"/>
    </location>
</feature>
<accession>A0A8X7CBU5</accession>
<keyword evidence="2" id="KW-0812">Transmembrane</keyword>
<gene>
    <name evidence="3" type="ORF">TNIN_467981</name>
</gene>
<dbReference type="Proteomes" id="UP000886998">
    <property type="component" value="Unassembled WGS sequence"/>
</dbReference>
<evidence type="ECO:0000256" key="1">
    <source>
        <dbReference type="SAM" id="MobiDB-lite"/>
    </source>
</evidence>
<keyword evidence="2" id="KW-0472">Membrane</keyword>
<keyword evidence="2" id="KW-1133">Transmembrane helix</keyword>
<sequence length="123" mass="14824">MPASFLERKKQELDGKKKRRERDRGGIKKRRSRRLLPVQDKRQPVERIANRYSSLSYAYRHRGRKEKGKKSAHDFSSFFLLREFSLSFPHLRSLLYFFVSFAILFSHLIFEHCLEFFKRGGKL</sequence>
<feature type="compositionally biased region" description="Basic residues" evidence="1">
    <location>
        <begin position="16"/>
        <end position="33"/>
    </location>
</feature>
<feature type="compositionally biased region" description="Basic and acidic residues" evidence="1">
    <location>
        <begin position="1"/>
        <end position="15"/>
    </location>
</feature>
<evidence type="ECO:0000313" key="4">
    <source>
        <dbReference type="Proteomes" id="UP000886998"/>
    </source>
</evidence>
<keyword evidence="4" id="KW-1185">Reference proteome</keyword>
<feature type="transmembrane region" description="Helical" evidence="2">
    <location>
        <begin position="94"/>
        <end position="114"/>
    </location>
</feature>
<evidence type="ECO:0000313" key="3">
    <source>
        <dbReference type="EMBL" id="GFY60993.1"/>
    </source>
</evidence>